<dbReference type="GO" id="GO:0008233">
    <property type="term" value="F:peptidase activity"/>
    <property type="evidence" value="ECO:0007669"/>
    <property type="project" value="UniProtKB-KW"/>
</dbReference>
<gene>
    <name evidence="2" type="ORF">EES38_19915</name>
</gene>
<reference evidence="2 3" key="1">
    <citation type="submission" date="2018-11" db="EMBL/GenBank/DDBJ databases">
        <title>Vibrio LJC006 sp. nov., isolated from seawater during the bloom of the enteromorpha.</title>
        <authorList>
            <person name="Liang J."/>
        </authorList>
    </citation>
    <scope>NUCLEOTIDE SEQUENCE [LARGE SCALE GENOMIC DNA]</scope>
    <source>
        <strain evidence="2 3">LJC006</strain>
    </source>
</reference>
<feature type="compositionally biased region" description="Basic and acidic residues" evidence="1">
    <location>
        <begin position="53"/>
        <end position="64"/>
    </location>
</feature>
<evidence type="ECO:0000313" key="3">
    <source>
        <dbReference type="Proteomes" id="UP000281112"/>
    </source>
</evidence>
<dbReference type="EMBL" id="RJVQ01000013">
    <property type="protein sequence ID" value="RQW61380.1"/>
    <property type="molecule type" value="Genomic_DNA"/>
</dbReference>
<evidence type="ECO:0000313" key="2">
    <source>
        <dbReference type="EMBL" id="RQW61380.1"/>
    </source>
</evidence>
<dbReference type="GO" id="GO:0006508">
    <property type="term" value="P:proteolysis"/>
    <property type="evidence" value="ECO:0007669"/>
    <property type="project" value="UniProtKB-KW"/>
</dbReference>
<dbReference type="Proteomes" id="UP000281112">
    <property type="component" value="Unassembled WGS sequence"/>
</dbReference>
<dbReference type="AlphaFoldDB" id="A0A3N9TBL4"/>
<proteinExistence type="predicted"/>
<dbReference type="OrthoDB" id="5893073at2"/>
<accession>A0A3N9TBL4</accession>
<sequence length="166" mass="18398">MGDAEEVSAMIVSPNNVSVPLIAPSVNVPTEQTARENKIREPVTPTVQLTKTSAEKKVKAEDKRRKQTAWDPSDHPGYDIDSESDVDITTGEAEPESELERLFKLIALATYSKEQGKGYAMRFRLPKHIIDAAITEGKMARRRTVIKYHYGHAIAPNTPSEVIAVL</sequence>
<keyword evidence="2" id="KW-0378">Hydrolase</keyword>
<protein>
    <submittedName>
        <fullName evidence="2">ATP-dependent Lon protease</fullName>
    </submittedName>
</protein>
<feature type="region of interest" description="Disordered" evidence="1">
    <location>
        <begin position="1"/>
        <end position="96"/>
    </location>
</feature>
<comment type="caution">
    <text evidence="2">The sequence shown here is derived from an EMBL/GenBank/DDBJ whole genome shotgun (WGS) entry which is preliminary data.</text>
</comment>
<organism evidence="2 3">
    <name type="scientific">Vibrio viridaestus</name>
    <dbReference type="NCBI Taxonomy" id="2487322"/>
    <lineage>
        <taxon>Bacteria</taxon>
        <taxon>Pseudomonadati</taxon>
        <taxon>Pseudomonadota</taxon>
        <taxon>Gammaproteobacteria</taxon>
        <taxon>Vibrionales</taxon>
        <taxon>Vibrionaceae</taxon>
        <taxon>Vibrio</taxon>
    </lineage>
</organism>
<name>A0A3N9TBL4_9VIBR</name>
<keyword evidence="2" id="KW-0645">Protease</keyword>
<keyword evidence="3" id="KW-1185">Reference proteome</keyword>
<evidence type="ECO:0000256" key="1">
    <source>
        <dbReference type="SAM" id="MobiDB-lite"/>
    </source>
</evidence>